<comment type="caution">
    <text evidence="1">The sequence shown here is derived from an EMBL/GenBank/DDBJ whole genome shotgun (WGS) entry which is preliminary data.</text>
</comment>
<proteinExistence type="predicted"/>
<dbReference type="Proteomes" id="UP001207468">
    <property type="component" value="Unassembled WGS sequence"/>
</dbReference>
<organism evidence="1 2">
    <name type="scientific">Russula earlei</name>
    <dbReference type="NCBI Taxonomy" id="71964"/>
    <lineage>
        <taxon>Eukaryota</taxon>
        <taxon>Fungi</taxon>
        <taxon>Dikarya</taxon>
        <taxon>Basidiomycota</taxon>
        <taxon>Agaricomycotina</taxon>
        <taxon>Agaricomycetes</taxon>
        <taxon>Russulales</taxon>
        <taxon>Russulaceae</taxon>
        <taxon>Russula</taxon>
    </lineage>
</organism>
<accession>A0ACC0TVP5</accession>
<evidence type="ECO:0000313" key="2">
    <source>
        <dbReference type="Proteomes" id="UP001207468"/>
    </source>
</evidence>
<gene>
    <name evidence="1" type="ORF">F5148DRAFT_1337167</name>
</gene>
<dbReference type="EMBL" id="JAGFNK010000440">
    <property type="protein sequence ID" value="KAI9450317.1"/>
    <property type="molecule type" value="Genomic_DNA"/>
</dbReference>
<evidence type="ECO:0000313" key="1">
    <source>
        <dbReference type="EMBL" id="KAI9450317.1"/>
    </source>
</evidence>
<sequence length="2365" mass="258030">MQLRCCGLPMYRLKLPISLNYHAGGVKVEDNASWVGLGWALNAGGSVIRNQRGLPDEGGYMDASQWVNHFPSMGLEQKYGYYNGTQTDLFNVSMGGESLQFFYDSTGRILTKPLSAAKIYYDFFDGKKGWKIVNTQGVQYYFLDAEESQSQPISIPDGASDISASVIISPEGKDSINFEYEQELQTFYSGYTLTPKTIRFKNGTVDFSKHTTQRDDLTDSTTDIQHINLHTSYINATTTHLYGDNTVNKRLYLDSVTVSGTGHTNPLSYGFDYYNRALLPDKASIDQDLWGYYNAAGNTGLYNKPPSCFYYTTAGGLDPYYGADHNPHPAATAFGTLNRMHYPTGGYTDFEYENNTVNNFAALISLNAPYYNGMDLLDTAIHFQLTGDAFGTTYYSATFTVSSSFGSSTGKALGNITIGGLPGSNTTPPTPLGPNDPVIQLTYPDASVHQLAQSGYAALPVGTYTLTADFTGVDDPDPTVISNFYVSIDYEYGVLNNTNKNKHVTWGGLRVKSIKNYDATGQLATGKLYEYEDSTGVSGGHSEFFPVLFNNNAGFCIAKTTCDTVSAIAMTPDFVLSTGSPVGYSKAQDPGNQYIFPYPPSNSYDEKRGLLLKQQSFKKNGAGYSLLTEKSSNYGWADSGVIATGVKFGQFVSGGCLQGNWCLWRSYKAGFYNTETEWIKLLSDTTRTYDDNGTAMATITRYEYSPNSLQRNKTTTAASNGDTVVTTVKYPGDYAIPAGTYANTRIQGIQKLLADNKVQEPVESAEYRNVNNTGLQLAKAVYASFKADISKADTLFAIENTSLLSDFQASTYTASSLQTDSRYTPRVIFNTYTPEGNIRQQQLANDVTEVYLWGYHSEYPVAKIVGSDYATVSALVSQSTLDNPATDDNTMRTTLNAIRTGLASSNAQAQNTPASTGSVPTISSSAVHTAPGAYGSGTINYVRSWTPQQPYSQDSDVTSGARQVTQVNKATQYIDGLGRPLQTVSWQASPAQKDMVSATVYDSIGREAYKYLPYTTTTTTGAFHTDPFTEQNSFYSSTYPGQQPAYTVFEPSPLNRPLQTLAPGNSWGGSGRGVGTSYELNTSGEVLLWRYTVDSIGAIPTTAASYAAGQLYRTVTTDEQGHRVVEYKDKDGQVVLKKVELPTSANPSPVLTSHAGWSCTYYVYDNLGSLRAVLPPKATEQLLSNSNTITTTVFKELCYSYGYDGRRRTIVKQVPGAALVFLVYDSRNRVVYTQDGNMRSKNWWLASLYDNLNRPIETAMLTGYSGTRASLQVYVSSLADNTTIDTAKGTQVNSVPVDLVMNTAEANRTAYEASHSVVLRSGFHFKATLTDTTVARIIAPASATSFSSPMPVNQNPTPPGDTLVALTLTYYDDYTQTAKTYTSSYNSNLGQGNNPYAETPPGSASTQTKGLTTVTRVRVIENANDLTQGQWLEAASFYDAKARTVQIQGTNYKGGLDILTSRYDFTGKVVSSYTVHNNAAGNTSNLRTNTTTDYDPAGRLLRVSKTLNDDALTTRIIIERNSYDAMGQLLNKQTGQKNSHDTTAMESDDYRYTIRGWLKGVNWNYSNSAPSSPTGGIANATGAGKWFAMDLSYDWGYTHNQYTGNIAGMRWQAGGDQAERSYGYGYDAANRLLYGDFNQRFGTSWSKTDPGGNLNIDFSMQMGNGTDAATAYDANGNILAMKQVGLQLNSSHTIDSLSYQYNSSSNKLSSVTDGITADNKLGDFTDKNTSGDDYGYDINGNMITDKNKRLNGSTGVDQTTGGAIVYNYLNLPWQISVQDDGGNYKGTISYIYDATGNKLEKRVKEKGTNGDTLINTTDYLGSYVYTNNILQFFGHEEGRIRKSKDTTQGFVYDYFLKDHLGNTRAVLTEEQTMDIYPAATLEDGSLAVDTFYYNIQSGNIRDISLIPGYSTASGVPYTNNNGIYNPDPGITTTNESQKIGQTPNNGYPVTNALLSFLNAFTGTGAVTAGSHAVTGSTLNSSPLTTDGLTAWLNDSIPTVTGKPKAYINWILFDDQFTPVSSGSGFSAVNSNPDIINTHTATTNITKNGYLYVVHSRGPLAEETHYYPFGLTMAGISSRAAGSLENLYKFNKGSELQHEEFSDGSGLELYATEYRSLDPQIGRWWQIDPKPSEAESPFSAMGNNPISNNDALGDTTNPAQFRETLRAYEARKEAEKDGDQTGILRNSTQQQYKDHPVQAFLNDVNHTAWALLGVDAIDNFIANRLDGRNSPKEVVADVVVVGLATTRGDGEMGGSESSGGTVRSTNKLLPDPEATGDHTTFERDNNGNIYKYQEWNTNERNPSGFDGGKRFDGGGKNGEPGAPHFNKVTRTSTPTPHMNDPATPGKVRGPDFNEFPNNPRFNPNSN</sequence>
<keyword evidence="2" id="KW-1185">Reference proteome</keyword>
<name>A0ACC0TVP5_9AGAM</name>
<reference evidence="1" key="1">
    <citation type="submission" date="2021-03" db="EMBL/GenBank/DDBJ databases">
        <title>Evolutionary priming and transition to the ectomycorrhizal habit in an iconic lineage of mushroom-forming fungi: is preadaptation a requirement?</title>
        <authorList>
            <consortium name="DOE Joint Genome Institute"/>
            <person name="Looney B.P."/>
            <person name="Miyauchi S."/>
            <person name="Morin E."/>
            <person name="Drula E."/>
            <person name="Courty P.E."/>
            <person name="Chicoki N."/>
            <person name="Fauchery L."/>
            <person name="Kohler A."/>
            <person name="Kuo A."/>
            <person name="LaButti K."/>
            <person name="Pangilinan J."/>
            <person name="Lipzen A."/>
            <person name="Riley R."/>
            <person name="Andreopoulos W."/>
            <person name="He G."/>
            <person name="Johnson J."/>
            <person name="Barry K.W."/>
            <person name="Grigoriev I.V."/>
            <person name="Nagy L."/>
            <person name="Hibbett D."/>
            <person name="Henrissat B."/>
            <person name="Matheny P.B."/>
            <person name="Labbe J."/>
            <person name="Martin A.F."/>
        </authorList>
    </citation>
    <scope>NUCLEOTIDE SEQUENCE</scope>
    <source>
        <strain evidence="1">BPL698</strain>
    </source>
</reference>
<protein>
    <submittedName>
        <fullName evidence="1">Uncharacterized protein</fullName>
    </submittedName>
</protein>